<keyword evidence="5" id="KW-1015">Disulfide bond</keyword>
<evidence type="ECO:0000256" key="5">
    <source>
        <dbReference type="ARBA" id="ARBA00023157"/>
    </source>
</evidence>
<feature type="domain" description="Peptidase S1" evidence="9">
    <location>
        <begin position="733"/>
        <end position="963"/>
    </location>
</feature>
<dbReference type="PROSITE" id="PS00134">
    <property type="entry name" value="TRYPSIN_HIS"/>
    <property type="match status" value="3"/>
</dbReference>
<dbReference type="PANTHER" id="PTHR24253">
    <property type="entry name" value="TRANSMEMBRANE PROTEASE SERINE"/>
    <property type="match status" value="1"/>
</dbReference>
<dbReference type="KEGG" id="lcf:108885823"/>
<dbReference type="InterPro" id="IPR043504">
    <property type="entry name" value="Peptidase_S1_PA_chymotrypsin"/>
</dbReference>
<evidence type="ECO:0000256" key="3">
    <source>
        <dbReference type="ARBA" id="ARBA00022801"/>
    </source>
</evidence>
<dbReference type="GO" id="GO:0006508">
    <property type="term" value="P:proteolysis"/>
    <property type="evidence" value="ECO:0007669"/>
    <property type="project" value="UniProtKB-KW"/>
</dbReference>
<dbReference type="PRINTS" id="PR00722">
    <property type="entry name" value="CHYMOTRYPSIN"/>
</dbReference>
<dbReference type="CDD" id="cd00190">
    <property type="entry name" value="Tryp_SPc"/>
    <property type="match status" value="3"/>
</dbReference>
<keyword evidence="3 7" id="KW-0378">Hydrolase</keyword>
<feature type="signal peptide" evidence="8">
    <location>
        <begin position="1"/>
        <end position="23"/>
    </location>
</feature>
<evidence type="ECO:0000313" key="10">
    <source>
        <dbReference type="Proteomes" id="UP000694890"/>
    </source>
</evidence>
<dbReference type="PANTHER" id="PTHR24253:SF144">
    <property type="entry name" value="CHYMOTRYPSIN-LIKE PROTEASE CTRL-1-RELATED"/>
    <property type="match status" value="1"/>
</dbReference>
<keyword evidence="11" id="KW-0472">Membrane</keyword>
<dbReference type="RefSeq" id="XP_050922985.1">
    <property type="nucleotide sequence ID" value="XM_051067028.1"/>
</dbReference>
<feature type="chain" id="PRO_5042543091" evidence="8">
    <location>
        <begin position="24"/>
        <end position="1079"/>
    </location>
</feature>
<name>A0AAJ8AZK2_LATCA</name>
<feature type="domain" description="Peptidase S1" evidence="9">
    <location>
        <begin position="35"/>
        <end position="260"/>
    </location>
</feature>
<dbReference type="PROSITE" id="PS50240">
    <property type="entry name" value="TRYPSIN_DOM"/>
    <property type="match status" value="3"/>
</dbReference>
<proteinExistence type="predicted"/>
<dbReference type="GeneID" id="108885823"/>
<evidence type="ECO:0000313" key="11">
    <source>
        <dbReference type="RefSeq" id="XP_050922985.1"/>
    </source>
</evidence>
<dbReference type="Gene3D" id="2.40.10.10">
    <property type="entry name" value="Trypsin-like serine proteases"/>
    <property type="match status" value="3"/>
</dbReference>
<feature type="domain" description="Peptidase S1" evidence="9">
    <location>
        <begin position="385"/>
        <end position="613"/>
    </location>
</feature>
<dbReference type="Pfam" id="PF00089">
    <property type="entry name" value="Trypsin"/>
    <property type="match status" value="3"/>
</dbReference>
<organism evidence="10 11">
    <name type="scientific">Lates calcarifer</name>
    <name type="common">Barramundi</name>
    <name type="synonym">Holocentrus calcarifer</name>
    <dbReference type="NCBI Taxonomy" id="8187"/>
    <lineage>
        <taxon>Eukaryota</taxon>
        <taxon>Metazoa</taxon>
        <taxon>Chordata</taxon>
        <taxon>Craniata</taxon>
        <taxon>Vertebrata</taxon>
        <taxon>Euteleostomi</taxon>
        <taxon>Actinopterygii</taxon>
        <taxon>Neopterygii</taxon>
        <taxon>Teleostei</taxon>
        <taxon>Neoteleostei</taxon>
        <taxon>Acanthomorphata</taxon>
        <taxon>Carangaria</taxon>
        <taxon>Carangaria incertae sedis</taxon>
        <taxon>Centropomidae</taxon>
        <taxon>Lates</taxon>
    </lineage>
</organism>
<dbReference type="FunFam" id="2.40.10.10:FF:000024">
    <property type="entry name" value="Serine protease 53"/>
    <property type="match status" value="3"/>
</dbReference>
<dbReference type="SMART" id="SM00020">
    <property type="entry name" value="Tryp_SPc"/>
    <property type="match status" value="3"/>
</dbReference>
<dbReference type="InterPro" id="IPR001314">
    <property type="entry name" value="Peptidase_S1A"/>
</dbReference>
<dbReference type="AlphaFoldDB" id="A0AAJ8AZK2"/>
<evidence type="ECO:0000256" key="8">
    <source>
        <dbReference type="SAM" id="SignalP"/>
    </source>
</evidence>
<dbReference type="Proteomes" id="UP000694890">
    <property type="component" value="Unplaced"/>
</dbReference>
<gene>
    <name evidence="11" type="primary">LOC108885823</name>
</gene>
<evidence type="ECO:0000256" key="2">
    <source>
        <dbReference type="ARBA" id="ARBA00022729"/>
    </source>
</evidence>
<evidence type="ECO:0000259" key="9">
    <source>
        <dbReference type="PROSITE" id="PS50240"/>
    </source>
</evidence>
<dbReference type="InterPro" id="IPR033116">
    <property type="entry name" value="TRYPSIN_SER"/>
</dbReference>
<keyword evidence="11" id="KW-0812">Transmembrane</keyword>
<dbReference type="InterPro" id="IPR001254">
    <property type="entry name" value="Trypsin_dom"/>
</dbReference>
<dbReference type="SUPFAM" id="SSF50494">
    <property type="entry name" value="Trypsin-like serine proteases"/>
    <property type="match status" value="3"/>
</dbReference>
<keyword evidence="2 8" id="KW-0732">Signal</keyword>
<dbReference type="GO" id="GO:0004252">
    <property type="term" value="F:serine-type endopeptidase activity"/>
    <property type="evidence" value="ECO:0007669"/>
    <property type="project" value="InterPro"/>
</dbReference>
<dbReference type="PROSITE" id="PS00135">
    <property type="entry name" value="TRYPSIN_SER"/>
    <property type="match status" value="2"/>
</dbReference>
<dbReference type="InterPro" id="IPR018114">
    <property type="entry name" value="TRYPSIN_HIS"/>
</dbReference>
<evidence type="ECO:0000256" key="1">
    <source>
        <dbReference type="ARBA" id="ARBA00022670"/>
    </source>
</evidence>
<dbReference type="InterPro" id="IPR009003">
    <property type="entry name" value="Peptidase_S1_PA"/>
</dbReference>
<evidence type="ECO:0000256" key="6">
    <source>
        <dbReference type="ARBA" id="ARBA00023180"/>
    </source>
</evidence>
<reference evidence="11" key="1">
    <citation type="submission" date="2025-08" db="UniProtKB">
        <authorList>
            <consortium name="RefSeq"/>
        </authorList>
    </citation>
    <scope>IDENTIFICATION</scope>
    <source>
        <tissue evidence="11">Brain</tissue>
    </source>
</reference>
<evidence type="ECO:0000256" key="4">
    <source>
        <dbReference type="ARBA" id="ARBA00022825"/>
    </source>
</evidence>
<protein>
    <submittedName>
        <fullName evidence="11">Transmembrane protease serine 9</fullName>
    </submittedName>
</protein>
<keyword evidence="6" id="KW-0325">Glycoprotein</keyword>
<evidence type="ECO:0000256" key="7">
    <source>
        <dbReference type="RuleBase" id="RU363034"/>
    </source>
</evidence>
<keyword evidence="4 7" id="KW-0720">Serine protease</keyword>
<accession>A0AAJ8AZK2</accession>
<keyword evidence="1 7" id="KW-0645">Protease</keyword>
<sequence>MALHQFLCGFTVVIILLSKGCQSQECGKAPTNTRIVGGQNAPPGSWPWQVILNKDNGDLCGGSLINDQWVLTAAHCVTGSPNITVILGRHSQSGPSNDEVSLGVSQIILHPSFGFIFNDIALLELSASVNFTDYIRPVCLASADSTFHTGTNSWVTGWGVTLPNGTGFPDILQEVRVQIVGNNECGCDYGPFITEGMICAGPKAGGIAPCLGDSGAPLVIKVNDSWVQIGAASFHRGCALGTTGFTRVSYYEEWISNVTGSNRPGFVTYTSPGVDSDLNYTCPTSPPITTTANNTNTTTSDDKDGDSVFDGGEKVIHFSHFTSLCALVLSLFVLGGDRSVNGQSEGVTVNMALCQFLCGFTVVIILLSKGCQSQECGKAPTNTRIVGGADAPPGYWPWQASLTHNDQHFCGGSLINNQWVLTAAHCVTWDMNLTVHLGRHSQSGPNNNEVSREVTQIIIHQSYKFPENDIALLELAAPVNFTDYIRPVCLASADSTFHTGTNSWITGWGDTKSNGTTFPDILQEVEVPVVGNNECQCYYGTIITKNVICLGPKAGGKGACQGDSGGPMVTKLDDSWVQGGIASFTYEGCAQPNFPSGYARVSEYEEWISNITGSNRPGFVTYTSPGVDSDLNYTCSTSPPTTTATNTIATTTSDDKDGDSVFDSGENVIHFSHFTSLCVLVLSLFVLAGEESKGVTVNMALCQFLCGFTVVIILLSKGCQSQDCGKAPTNTRIVGGQDAPPGSWPWQVTLIEDNEHFCGGSLINNQWVLTAAHCVRGSPSVTVYLGRHSQSGPNNNEVSRGVTKIILHPLYDFLSNNNDIALLKLSASVNFTDYIRPVCLASANSTFHTGTNSWVTGWGVTLPDGSTFPDILQEVKVPIVGNNECQCYHKKYFITESMICAGLKAGGKDSCQGDSGGPLVTKLDDSWVQSGVVSFGEGCAVPNIPGVYTRVSKYEEWIRKNIGTNRAGFVTFKSPGVDSDLNFTCSTSPPATTTTTTYTTAPTNTATTTETTTTTNAANTTITDTTLTNTATTTAITTTTSDNKGGDSVFDGGENVIHFSHFTSLCALILSLFVLAGDA</sequence>